<sequence>MHVTDHNIPTELIGQLRNADTTKNKEVYAKQFITPPIVEMPIMKIIGMFSCGFVLPQWYYSSGRFCFKFAVRFANIKIEGWEINILMFSLVNVKFRSIQKATNV</sequence>
<dbReference type="EnsemblPlants" id="TuG1812G0500001402.01.T01">
    <property type="protein sequence ID" value="TuG1812G0500001402.01.T01"/>
    <property type="gene ID" value="TuG1812G0500001402.01"/>
</dbReference>
<dbReference type="AlphaFoldDB" id="A0A8R7QDD5"/>
<reference evidence="1" key="2">
    <citation type="submission" date="2018-03" db="EMBL/GenBank/DDBJ databases">
        <title>The Triticum urartu genome reveals the dynamic nature of wheat genome evolution.</title>
        <authorList>
            <person name="Ling H."/>
            <person name="Ma B."/>
            <person name="Shi X."/>
            <person name="Liu H."/>
            <person name="Dong L."/>
            <person name="Sun H."/>
            <person name="Cao Y."/>
            <person name="Gao Q."/>
            <person name="Zheng S."/>
            <person name="Li Y."/>
            <person name="Yu Y."/>
            <person name="Du H."/>
            <person name="Qi M."/>
            <person name="Li Y."/>
            <person name="Yu H."/>
            <person name="Cui Y."/>
            <person name="Wang N."/>
            <person name="Chen C."/>
            <person name="Wu H."/>
            <person name="Zhao Y."/>
            <person name="Zhang J."/>
            <person name="Li Y."/>
            <person name="Zhou W."/>
            <person name="Zhang B."/>
            <person name="Hu W."/>
            <person name="Eijk M."/>
            <person name="Tang J."/>
            <person name="Witsenboer H."/>
            <person name="Zhao S."/>
            <person name="Li Z."/>
            <person name="Zhang A."/>
            <person name="Wang D."/>
            <person name="Liang C."/>
        </authorList>
    </citation>
    <scope>NUCLEOTIDE SEQUENCE [LARGE SCALE GENOMIC DNA]</scope>
    <source>
        <strain evidence="1">cv. G1812</strain>
    </source>
</reference>
<proteinExistence type="predicted"/>
<dbReference type="Gramene" id="TuG1812G0500001402.01.T01">
    <property type="protein sequence ID" value="TuG1812G0500001402.01.T01"/>
    <property type="gene ID" value="TuG1812G0500001402.01"/>
</dbReference>
<dbReference type="Proteomes" id="UP000015106">
    <property type="component" value="Chromosome 5"/>
</dbReference>
<reference evidence="1" key="3">
    <citation type="submission" date="2022-06" db="UniProtKB">
        <authorList>
            <consortium name="EnsemblPlants"/>
        </authorList>
    </citation>
    <scope>IDENTIFICATION</scope>
</reference>
<accession>A0A8R7QDD5</accession>
<organism evidence="1 2">
    <name type="scientific">Triticum urartu</name>
    <name type="common">Red wild einkorn</name>
    <name type="synonym">Crithodium urartu</name>
    <dbReference type="NCBI Taxonomy" id="4572"/>
    <lineage>
        <taxon>Eukaryota</taxon>
        <taxon>Viridiplantae</taxon>
        <taxon>Streptophyta</taxon>
        <taxon>Embryophyta</taxon>
        <taxon>Tracheophyta</taxon>
        <taxon>Spermatophyta</taxon>
        <taxon>Magnoliopsida</taxon>
        <taxon>Liliopsida</taxon>
        <taxon>Poales</taxon>
        <taxon>Poaceae</taxon>
        <taxon>BOP clade</taxon>
        <taxon>Pooideae</taxon>
        <taxon>Triticodae</taxon>
        <taxon>Triticeae</taxon>
        <taxon>Triticinae</taxon>
        <taxon>Triticum</taxon>
    </lineage>
</organism>
<name>A0A8R7QDD5_TRIUA</name>
<evidence type="ECO:0000313" key="1">
    <source>
        <dbReference type="EnsemblPlants" id="TuG1812G0500001402.01.T01"/>
    </source>
</evidence>
<keyword evidence="2" id="KW-1185">Reference proteome</keyword>
<reference evidence="2" key="1">
    <citation type="journal article" date="2013" name="Nature">
        <title>Draft genome of the wheat A-genome progenitor Triticum urartu.</title>
        <authorList>
            <person name="Ling H.Q."/>
            <person name="Zhao S."/>
            <person name="Liu D."/>
            <person name="Wang J."/>
            <person name="Sun H."/>
            <person name="Zhang C."/>
            <person name="Fan H."/>
            <person name="Li D."/>
            <person name="Dong L."/>
            <person name="Tao Y."/>
            <person name="Gao C."/>
            <person name="Wu H."/>
            <person name="Li Y."/>
            <person name="Cui Y."/>
            <person name="Guo X."/>
            <person name="Zheng S."/>
            <person name="Wang B."/>
            <person name="Yu K."/>
            <person name="Liang Q."/>
            <person name="Yang W."/>
            <person name="Lou X."/>
            <person name="Chen J."/>
            <person name="Feng M."/>
            <person name="Jian J."/>
            <person name="Zhang X."/>
            <person name="Luo G."/>
            <person name="Jiang Y."/>
            <person name="Liu J."/>
            <person name="Wang Z."/>
            <person name="Sha Y."/>
            <person name="Zhang B."/>
            <person name="Wu H."/>
            <person name="Tang D."/>
            <person name="Shen Q."/>
            <person name="Xue P."/>
            <person name="Zou S."/>
            <person name="Wang X."/>
            <person name="Liu X."/>
            <person name="Wang F."/>
            <person name="Yang Y."/>
            <person name="An X."/>
            <person name="Dong Z."/>
            <person name="Zhang K."/>
            <person name="Zhang X."/>
            <person name="Luo M.C."/>
            <person name="Dvorak J."/>
            <person name="Tong Y."/>
            <person name="Wang J."/>
            <person name="Yang H."/>
            <person name="Li Z."/>
            <person name="Wang D."/>
            <person name="Zhang A."/>
            <person name="Wang J."/>
        </authorList>
    </citation>
    <scope>NUCLEOTIDE SEQUENCE</scope>
    <source>
        <strain evidence="2">cv. G1812</strain>
    </source>
</reference>
<evidence type="ECO:0000313" key="2">
    <source>
        <dbReference type="Proteomes" id="UP000015106"/>
    </source>
</evidence>
<protein>
    <submittedName>
        <fullName evidence="1">Uncharacterized protein</fullName>
    </submittedName>
</protein>